<evidence type="ECO:0000256" key="8">
    <source>
        <dbReference type="ARBA" id="ARBA00023170"/>
    </source>
</evidence>
<keyword evidence="6 11" id="KW-0798">TonB box</keyword>
<keyword evidence="3 10" id="KW-0813">Transport</keyword>
<reference evidence="16" key="1">
    <citation type="submission" date="2023-07" db="EMBL/GenBank/DDBJ databases">
        <title>Duganella aceri sp. nov., isolated from tree sap.</title>
        <authorList>
            <person name="Kim I.S."/>
        </authorList>
    </citation>
    <scope>NUCLEOTIDE SEQUENCE [LARGE SCALE GENOMIC DNA]</scope>
    <source>
        <strain evidence="16">SAP-35</strain>
    </source>
</reference>
<evidence type="ECO:0000259" key="13">
    <source>
        <dbReference type="Pfam" id="PF00593"/>
    </source>
</evidence>
<protein>
    <submittedName>
        <fullName evidence="15">TonB-dependent receptor</fullName>
    </submittedName>
</protein>
<gene>
    <name evidence="15" type="ORF">GW587_13315</name>
</gene>
<evidence type="ECO:0000256" key="11">
    <source>
        <dbReference type="RuleBase" id="RU003357"/>
    </source>
</evidence>
<dbReference type="Pfam" id="PF07715">
    <property type="entry name" value="Plug"/>
    <property type="match status" value="1"/>
</dbReference>
<evidence type="ECO:0000256" key="1">
    <source>
        <dbReference type="ARBA" id="ARBA00004571"/>
    </source>
</evidence>
<evidence type="ECO:0000256" key="9">
    <source>
        <dbReference type="ARBA" id="ARBA00023237"/>
    </source>
</evidence>
<dbReference type="CDD" id="cd01347">
    <property type="entry name" value="ligand_gated_channel"/>
    <property type="match status" value="1"/>
</dbReference>
<dbReference type="InterPro" id="IPR000531">
    <property type="entry name" value="Beta-barrel_TonB"/>
</dbReference>
<dbReference type="Pfam" id="PF00593">
    <property type="entry name" value="TonB_dep_Rec_b-barrel"/>
    <property type="match status" value="1"/>
</dbReference>
<keyword evidence="7 10" id="KW-0472">Membrane</keyword>
<keyword evidence="8 15" id="KW-0675">Receptor</keyword>
<evidence type="ECO:0000259" key="14">
    <source>
        <dbReference type="Pfam" id="PF07715"/>
    </source>
</evidence>
<evidence type="ECO:0000256" key="3">
    <source>
        <dbReference type="ARBA" id="ARBA00022448"/>
    </source>
</evidence>
<dbReference type="InterPro" id="IPR010104">
    <property type="entry name" value="TonB_rcpt_bac"/>
</dbReference>
<keyword evidence="12" id="KW-0732">Signal</keyword>
<evidence type="ECO:0000256" key="10">
    <source>
        <dbReference type="PROSITE-ProRule" id="PRU01360"/>
    </source>
</evidence>
<dbReference type="Gene3D" id="2.170.130.10">
    <property type="entry name" value="TonB-dependent receptor, plug domain"/>
    <property type="match status" value="1"/>
</dbReference>
<keyword evidence="5 10" id="KW-0812">Transmembrane</keyword>
<evidence type="ECO:0000313" key="16">
    <source>
        <dbReference type="Proteomes" id="UP000666369"/>
    </source>
</evidence>
<dbReference type="PANTHER" id="PTHR40980:SF3">
    <property type="entry name" value="TONB-DEPENDENT RECEPTOR-LIKE BETA-BARREL DOMAIN-CONTAINING PROTEIN"/>
    <property type="match status" value="1"/>
</dbReference>
<evidence type="ECO:0000256" key="2">
    <source>
        <dbReference type="ARBA" id="ARBA00009810"/>
    </source>
</evidence>
<feature type="signal peptide" evidence="12">
    <location>
        <begin position="1"/>
        <end position="33"/>
    </location>
</feature>
<feature type="domain" description="TonB-dependent receptor-like beta-barrel" evidence="13">
    <location>
        <begin position="422"/>
        <end position="886"/>
    </location>
</feature>
<comment type="caution">
    <text evidence="15">The sequence shown here is derived from an EMBL/GenBank/DDBJ whole genome shotgun (WGS) entry which is preliminary data.</text>
</comment>
<dbReference type="NCBIfam" id="TIGR01782">
    <property type="entry name" value="TonB-Xanth-Caul"/>
    <property type="match status" value="1"/>
</dbReference>
<feature type="domain" description="TonB-dependent receptor plug" evidence="14">
    <location>
        <begin position="68"/>
        <end position="170"/>
    </location>
</feature>
<evidence type="ECO:0000256" key="4">
    <source>
        <dbReference type="ARBA" id="ARBA00022452"/>
    </source>
</evidence>
<comment type="similarity">
    <text evidence="2 10 11">Belongs to the TonB-dependent receptor family.</text>
</comment>
<dbReference type="PANTHER" id="PTHR40980">
    <property type="entry name" value="PLUG DOMAIN-CONTAINING PROTEIN"/>
    <property type="match status" value="1"/>
</dbReference>
<name>A0ABX0FL36_9BURK</name>
<dbReference type="InterPro" id="IPR036942">
    <property type="entry name" value="Beta-barrel_TonB_sf"/>
</dbReference>
<evidence type="ECO:0000256" key="7">
    <source>
        <dbReference type="ARBA" id="ARBA00023136"/>
    </source>
</evidence>
<proteinExistence type="inferred from homology"/>
<keyword evidence="16" id="KW-1185">Reference proteome</keyword>
<dbReference type="EMBL" id="JAADJT010000005">
    <property type="protein sequence ID" value="NGZ85231.1"/>
    <property type="molecule type" value="Genomic_DNA"/>
</dbReference>
<organism evidence="15 16">
    <name type="scientific">Duganella aceris</name>
    <dbReference type="NCBI Taxonomy" id="2703883"/>
    <lineage>
        <taxon>Bacteria</taxon>
        <taxon>Pseudomonadati</taxon>
        <taxon>Pseudomonadota</taxon>
        <taxon>Betaproteobacteria</taxon>
        <taxon>Burkholderiales</taxon>
        <taxon>Oxalobacteraceae</taxon>
        <taxon>Telluria group</taxon>
        <taxon>Duganella</taxon>
    </lineage>
</organism>
<keyword evidence="4 10" id="KW-1134">Transmembrane beta strand</keyword>
<evidence type="ECO:0000313" key="15">
    <source>
        <dbReference type="EMBL" id="NGZ85231.1"/>
    </source>
</evidence>
<dbReference type="Gene3D" id="2.40.170.20">
    <property type="entry name" value="TonB-dependent receptor, beta-barrel domain"/>
    <property type="match status" value="1"/>
</dbReference>
<dbReference type="InterPro" id="IPR037066">
    <property type="entry name" value="Plug_dom_sf"/>
</dbReference>
<dbReference type="Proteomes" id="UP000666369">
    <property type="component" value="Unassembled WGS sequence"/>
</dbReference>
<dbReference type="PROSITE" id="PS52016">
    <property type="entry name" value="TONB_DEPENDENT_REC_3"/>
    <property type="match status" value="1"/>
</dbReference>
<dbReference type="InterPro" id="IPR039426">
    <property type="entry name" value="TonB-dep_rcpt-like"/>
</dbReference>
<sequence>MNTPNHARPTTRLHPIAAACALLASTLSAGAWAQEAAPASPEAGAPAMTSVVVAGIRRGIEDAISVKKNNDSIVEAISAEDIGKLPDASIAESIARLPGVTAQRTAGRAQAISIRGMSPDFSTALLNGREQVSTGDSRGVEFDQYPAELLSGVTIYKTPDGALVGQGLAGTADMLTVRPLDFGKRTIALNGRKTRSGVGLEKEGDGTRSSASYIDQFANRTIGIALGAARLKDNGAATTRFSSWGSGTTQYNGATVNVPYNGVEGWTAQQNDKRDGAMAVLQFRPNRDFNSTLDLFYSKYEHDGRRHGWQAGLNDSWIAADNQHEAAGVLSNAVLNGSDVVSGTFNNVHAIVANVGDKATETSKSLGWKTTARLSNDWTGTVDLSYNKATRVENIVESYAGTAGNGVVGAFDSVNFVAGSQQFTTGFNYADPKIIRLTDVAGWGGNDIQAGYIKDSHVADQIKAVRMSGKRDLPDGVFFSNIDAGVNLSDRSKERDFREYLGTIKGGGSDRFASVAIPNASVGMAGDTGVSMLVFDPVAAAASVYDFNEKRNPAIYNKDWVVKEKVATAYTKLNIDNTLGGIPVRGNVGLQYVRTDQSSGAVSVDSDGGTSDANRPVTSISSGKVYHDVLPSANIGFEFEHQQNLRLAVSKVMARPTLNDLRASNGFGVDTTKNVYSGGGGNPKLDPFRAKAFDVSYEKYFDKKGYLAAAAFYKKIDSYIVNLTNTNFDFTPYLGQTNIPLPTPIGDFTQPTNGSGGYIKGVELSASIPLNLAAKWLDGFGVYANYAYTTSSLNVPDTTDGGSGNMPLPGLSKVTAGLTVYYEAHGFSARVAQRYRSAFVGDIQTSEGDRQATYIKGEKILDLQLGYEFGSGWLKGASLLLQMNNLTNAEFVRYRKVESNIVEQTKYGRTVLLGLNYRM</sequence>
<feature type="chain" id="PRO_5046089221" evidence="12">
    <location>
        <begin position="34"/>
        <end position="919"/>
    </location>
</feature>
<evidence type="ECO:0000256" key="12">
    <source>
        <dbReference type="SAM" id="SignalP"/>
    </source>
</evidence>
<comment type="subcellular location">
    <subcellularLocation>
        <location evidence="1 10">Cell outer membrane</location>
        <topology evidence="1 10">Multi-pass membrane protein</topology>
    </subcellularLocation>
</comment>
<dbReference type="SUPFAM" id="SSF56935">
    <property type="entry name" value="Porins"/>
    <property type="match status" value="1"/>
</dbReference>
<accession>A0ABX0FL36</accession>
<evidence type="ECO:0000256" key="5">
    <source>
        <dbReference type="ARBA" id="ARBA00022692"/>
    </source>
</evidence>
<keyword evidence="9 10" id="KW-0998">Cell outer membrane</keyword>
<evidence type="ECO:0000256" key="6">
    <source>
        <dbReference type="ARBA" id="ARBA00023077"/>
    </source>
</evidence>
<dbReference type="InterPro" id="IPR012910">
    <property type="entry name" value="Plug_dom"/>
</dbReference>
<dbReference type="RefSeq" id="WP_166103501.1">
    <property type="nucleotide sequence ID" value="NZ_JAADJT010000005.1"/>
</dbReference>